<sequence length="293" mass="31131">MPNDTTNAQELTREQVQAILVRPLEARSVFLASGPRIFDVTHSGRVRIPRLTGMTAPGWHGEGEQITEAEASFDDVILLDGVASLKVITRYSNELARSSVVALDSALRDKLVTDVQAVLDTAFFAGDGAVNPANGLRAPVGLINYAGVQSLTGIGAINPDDILDAVGLLLAANVDPAKARIFMRSNVFIAVRKLKDGQGRYLLQPDPTADGVYRIHGVQVVVTNRLPQVAGASTVAVADMSQVAVARDMAPSVTVLRERYADTDEQGIRVVARYDAAPLNPDAVVLLEGVTAA</sequence>
<proteinExistence type="predicted"/>
<dbReference type="NCBIfam" id="TIGR01554">
    <property type="entry name" value="major_cap_HK97"/>
    <property type="match status" value="1"/>
</dbReference>
<dbReference type="Gene3D" id="3.30.2320.10">
    <property type="entry name" value="hypothetical protein PF0899 domain"/>
    <property type="match status" value="1"/>
</dbReference>
<keyword evidence="4" id="KW-1185">Reference proteome</keyword>
<comment type="subcellular location">
    <subcellularLocation>
        <location evidence="1">Virion</location>
    </subcellularLocation>
</comment>
<organism evidence="3 4">
    <name type="scientific">Nocardioides caeni</name>
    <dbReference type="NCBI Taxonomy" id="574700"/>
    <lineage>
        <taxon>Bacteria</taxon>
        <taxon>Bacillati</taxon>
        <taxon>Actinomycetota</taxon>
        <taxon>Actinomycetes</taxon>
        <taxon>Propionibacteriales</taxon>
        <taxon>Nocardioidaceae</taxon>
        <taxon>Nocardioides</taxon>
    </lineage>
</organism>
<dbReference type="Proteomes" id="UP000307087">
    <property type="component" value="Unassembled WGS sequence"/>
</dbReference>
<evidence type="ECO:0000313" key="3">
    <source>
        <dbReference type="EMBL" id="THV09419.1"/>
    </source>
</evidence>
<dbReference type="InterPro" id="IPR054612">
    <property type="entry name" value="Phage_capsid-like_C"/>
</dbReference>
<evidence type="ECO:0000313" key="4">
    <source>
        <dbReference type="Proteomes" id="UP000307087"/>
    </source>
</evidence>
<dbReference type="Pfam" id="PF05065">
    <property type="entry name" value="Phage_capsid"/>
    <property type="match status" value="1"/>
</dbReference>
<reference evidence="3 4" key="1">
    <citation type="journal article" date="2009" name="Int. J. Syst. Evol. Microbiol.">
        <title>Nocardioides caeni sp. nov., isolated from wastewater.</title>
        <authorList>
            <person name="Yoon J.H."/>
            <person name="Kang S.J."/>
            <person name="Park S."/>
            <person name="Kim W."/>
            <person name="Oh T.K."/>
        </authorList>
    </citation>
    <scope>NUCLEOTIDE SEQUENCE [LARGE SCALE GENOMIC DNA]</scope>
    <source>
        <strain evidence="3 4">DSM 23134</strain>
    </source>
</reference>
<comment type="caution">
    <text evidence="3">The sequence shown here is derived from an EMBL/GenBank/DDBJ whole genome shotgun (WGS) entry which is preliminary data.</text>
</comment>
<feature type="domain" description="Phage capsid-like C-terminal" evidence="2">
    <location>
        <begin position="14"/>
        <end position="288"/>
    </location>
</feature>
<dbReference type="OrthoDB" id="9806592at2"/>
<dbReference type="SUPFAM" id="SSF56563">
    <property type="entry name" value="Major capsid protein gp5"/>
    <property type="match status" value="1"/>
</dbReference>
<dbReference type="EMBL" id="STGW01000013">
    <property type="protein sequence ID" value="THV09419.1"/>
    <property type="molecule type" value="Genomic_DNA"/>
</dbReference>
<name>A0A4S8N3E4_9ACTN</name>
<dbReference type="InterPro" id="IPR024455">
    <property type="entry name" value="Phage_capsid"/>
</dbReference>
<dbReference type="RefSeq" id="WP_136563882.1">
    <property type="nucleotide sequence ID" value="NZ_BAABLS010000009.1"/>
</dbReference>
<evidence type="ECO:0000256" key="1">
    <source>
        <dbReference type="ARBA" id="ARBA00004328"/>
    </source>
</evidence>
<evidence type="ECO:0000259" key="2">
    <source>
        <dbReference type="Pfam" id="PF05065"/>
    </source>
</evidence>
<protein>
    <submittedName>
        <fullName evidence="3">Phage major capsid protein</fullName>
    </submittedName>
</protein>
<dbReference type="AlphaFoldDB" id="A0A4S8N3E4"/>
<gene>
    <name evidence="3" type="ORF">E9934_15895</name>
</gene>
<accession>A0A4S8N3E4</accession>